<proteinExistence type="inferred from homology"/>
<sequence>MIMNSVQDIHCQHFVQRKNRFCRMTVKPHESYCGEHKPTTFSATNVVENDVNASTDRIQCPLDNTHTCYKSRLSQHLKKCNAGKEPSLPYIKKDYNRVEVKNVMKRSLMQYSHSDIVEVIKKVNQVYNKHISGSITSVDTTHDILKDEIECPQYGKTTLKHLLQTSSLIGILDLYNLLQPETCYVEFGAGKGKLSFWLAKSISNLSNSSVLLIEKASLRHKLDNKLEKGKDLVYRIRADIADVVLENIDMVTKRKQVVGVTKHLCGEATDLAIKCLIAAKKEKPVLGALLSFCCHHQCQWESYVGKNFFKNVGLSHGDFEIMCGLVSWAVCGTGKSRGNQSKENLNSSEGALNISLSEMKNIGFKCKHIIDWGRKCYLDELSFYSVLHYYVNPNVTLENVCIVAINEELKK</sequence>
<comment type="catalytic activity">
    <reaction evidence="9 12">
        <text>cytidine(4) in tRNA(Pro) + S-adenosyl-L-methionine = 2'-O-methylcytidine(4) in tRNA(Pro) + S-adenosyl-L-homocysteine + H(+)</text>
        <dbReference type="Rhea" id="RHEA:32767"/>
        <dbReference type="Rhea" id="RHEA-COMP:10397"/>
        <dbReference type="Rhea" id="RHEA-COMP:10398"/>
        <dbReference type="ChEBI" id="CHEBI:15378"/>
        <dbReference type="ChEBI" id="CHEBI:57856"/>
        <dbReference type="ChEBI" id="CHEBI:59789"/>
        <dbReference type="ChEBI" id="CHEBI:74495"/>
        <dbReference type="ChEBI" id="CHEBI:82748"/>
        <dbReference type="EC" id="2.1.1.225"/>
    </reaction>
</comment>
<comment type="catalytic activity">
    <reaction evidence="11 12">
        <text>adenosine(4) in tRNA(His) + S-adenosyl-L-methionine = 2'-O-methyladenosine(4) in tRNA(His) + S-adenosyl-L-homocysteine + H(+)</text>
        <dbReference type="Rhea" id="RHEA:43196"/>
        <dbReference type="Rhea" id="RHEA-COMP:10401"/>
        <dbReference type="Rhea" id="RHEA-COMP:10402"/>
        <dbReference type="ChEBI" id="CHEBI:15378"/>
        <dbReference type="ChEBI" id="CHEBI:57856"/>
        <dbReference type="ChEBI" id="CHEBI:59789"/>
        <dbReference type="ChEBI" id="CHEBI:74411"/>
        <dbReference type="ChEBI" id="CHEBI:74477"/>
        <dbReference type="EC" id="2.1.1.225"/>
    </reaction>
</comment>
<evidence type="ECO:0000256" key="6">
    <source>
        <dbReference type="ARBA" id="ARBA00022723"/>
    </source>
</evidence>
<dbReference type="PANTHER" id="PTHR12998:SF0">
    <property type="entry name" value="TRNA:M(4)X MODIFICATION ENZYME TRM13 HOMOLOG"/>
    <property type="match status" value="1"/>
</dbReference>
<dbReference type="FunCoup" id="A0A1W4WH75">
    <property type="interactions" value="1453"/>
</dbReference>
<evidence type="ECO:0000256" key="4">
    <source>
        <dbReference type="ARBA" id="ARBA00022691"/>
    </source>
</evidence>
<gene>
    <name evidence="15" type="primary">LOC108735706</name>
</gene>
<dbReference type="Pfam" id="PF05253">
    <property type="entry name" value="zf-U11-48K"/>
    <property type="match status" value="1"/>
</dbReference>
<evidence type="ECO:0000256" key="9">
    <source>
        <dbReference type="ARBA" id="ARBA00048165"/>
    </source>
</evidence>
<dbReference type="PANTHER" id="PTHR12998">
    <property type="entry name" value="TRNA:M(4)X MODIFICATION ENZYME TRM13 HOMOLOG"/>
    <property type="match status" value="1"/>
</dbReference>
<evidence type="ECO:0000256" key="10">
    <source>
        <dbReference type="ARBA" id="ARBA00048635"/>
    </source>
</evidence>
<evidence type="ECO:0000259" key="13">
    <source>
        <dbReference type="PROSITE" id="PS51800"/>
    </source>
</evidence>
<evidence type="ECO:0000256" key="5">
    <source>
        <dbReference type="ARBA" id="ARBA00022694"/>
    </source>
</evidence>
<dbReference type="Proteomes" id="UP000192223">
    <property type="component" value="Unplaced"/>
</dbReference>
<evidence type="ECO:0000256" key="7">
    <source>
        <dbReference type="ARBA" id="ARBA00022771"/>
    </source>
</evidence>
<dbReference type="InterPro" id="IPR021721">
    <property type="entry name" value="Znf_CCCH-type_TRM13"/>
</dbReference>
<dbReference type="GO" id="GO:0106050">
    <property type="term" value="F:tRNA 2'-O-methyltransferase activity"/>
    <property type="evidence" value="ECO:0007669"/>
    <property type="project" value="UniProtKB-UniRule"/>
</dbReference>
<evidence type="ECO:0000256" key="1">
    <source>
        <dbReference type="ARBA" id="ARBA00005265"/>
    </source>
</evidence>
<keyword evidence="4 12" id="KW-0949">S-adenosyl-L-methionine</keyword>
<keyword evidence="2 12" id="KW-0489">Methyltransferase</keyword>
<dbReference type="AlphaFoldDB" id="A0A1W4WH75"/>
<dbReference type="InterPro" id="IPR039044">
    <property type="entry name" value="Trm13"/>
</dbReference>
<organism evidence="14 15">
    <name type="scientific">Agrilus planipennis</name>
    <name type="common">Emerald ash borer</name>
    <name type="synonym">Agrilus marcopoli</name>
    <dbReference type="NCBI Taxonomy" id="224129"/>
    <lineage>
        <taxon>Eukaryota</taxon>
        <taxon>Metazoa</taxon>
        <taxon>Ecdysozoa</taxon>
        <taxon>Arthropoda</taxon>
        <taxon>Hexapoda</taxon>
        <taxon>Insecta</taxon>
        <taxon>Pterygota</taxon>
        <taxon>Neoptera</taxon>
        <taxon>Endopterygota</taxon>
        <taxon>Coleoptera</taxon>
        <taxon>Polyphaga</taxon>
        <taxon>Elateriformia</taxon>
        <taxon>Buprestoidea</taxon>
        <taxon>Buprestidae</taxon>
        <taxon>Agrilinae</taxon>
        <taxon>Agrilus</taxon>
    </lineage>
</organism>
<keyword evidence="3 12" id="KW-0808">Transferase</keyword>
<comment type="function">
    <text evidence="12">tRNA methylase which 2'-O-methylates cytidine(4) in tRNA(Pro) and tRNA(Gly)(GCC), and adenosine(4) in tRNA(His).</text>
</comment>
<evidence type="ECO:0000256" key="11">
    <source>
        <dbReference type="ARBA" id="ARBA00049393"/>
    </source>
</evidence>
<keyword evidence="7 12" id="KW-0863">Zinc-finger</keyword>
<dbReference type="PROSITE" id="PS51800">
    <property type="entry name" value="ZF_CHHC_U11_48K"/>
    <property type="match status" value="1"/>
</dbReference>
<keyword evidence="14" id="KW-1185">Reference proteome</keyword>
<evidence type="ECO:0000313" key="15">
    <source>
        <dbReference type="RefSeq" id="XP_018323301.1"/>
    </source>
</evidence>
<dbReference type="OrthoDB" id="258806at2759"/>
<dbReference type="EC" id="2.1.1.225" evidence="12"/>
<protein>
    <recommendedName>
        <fullName evidence="12">tRNA:m(4)X modification enzyme TRM13</fullName>
        <ecNumber evidence="12">2.1.1.225</ecNumber>
    </recommendedName>
</protein>
<evidence type="ECO:0000256" key="3">
    <source>
        <dbReference type="ARBA" id="ARBA00022679"/>
    </source>
</evidence>
<dbReference type="InterPro" id="IPR007871">
    <property type="entry name" value="Methyltransferase_TRM13"/>
</dbReference>
<dbReference type="STRING" id="224129.A0A1W4WH75"/>
<dbReference type="GeneID" id="108735706"/>
<keyword evidence="8 12" id="KW-0862">Zinc</keyword>
<dbReference type="KEGG" id="apln:108735706"/>
<dbReference type="GO" id="GO:0030488">
    <property type="term" value="P:tRNA methylation"/>
    <property type="evidence" value="ECO:0007669"/>
    <property type="project" value="InterPro"/>
</dbReference>
<evidence type="ECO:0000256" key="2">
    <source>
        <dbReference type="ARBA" id="ARBA00022603"/>
    </source>
</evidence>
<dbReference type="GO" id="GO:0008270">
    <property type="term" value="F:zinc ion binding"/>
    <property type="evidence" value="ECO:0007669"/>
    <property type="project" value="UniProtKB-KW"/>
</dbReference>
<evidence type="ECO:0000256" key="8">
    <source>
        <dbReference type="ARBA" id="ARBA00022833"/>
    </source>
</evidence>
<dbReference type="Pfam" id="PF05206">
    <property type="entry name" value="TRM13"/>
    <property type="match status" value="1"/>
</dbReference>
<dbReference type="InParanoid" id="A0A1W4WH75"/>
<comment type="catalytic activity">
    <reaction evidence="10 12">
        <text>cytidine(4) in tRNA(Gly)(GCC) + S-adenosyl-L-methionine = 2'-O-methylcytidine(4) in tRNA(Gly)(GCC) + S-adenosyl-L-homocysteine + H(+)</text>
        <dbReference type="Rhea" id="RHEA:43192"/>
        <dbReference type="Rhea" id="RHEA-COMP:10399"/>
        <dbReference type="Rhea" id="RHEA-COMP:10400"/>
        <dbReference type="ChEBI" id="CHEBI:15378"/>
        <dbReference type="ChEBI" id="CHEBI:57856"/>
        <dbReference type="ChEBI" id="CHEBI:59789"/>
        <dbReference type="ChEBI" id="CHEBI:74495"/>
        <dbReference type="ChEBI" id="CHEBI:82748"/>
        <dbReference type="EC" id="2.1.1.225"/>
    </reaction>
</comment>
<dbReference type="Pfam" id="PF11722">
    <property type="entry name" value="zf-TRM13_CCCH"/>
    <property type="match status" value="1"/>
</dbReference>
<dbReference type="RefSeq" id="XP_018323301.1">
    <property type="nucleotide sequence ID" value="XM_018467799.2"/>
</dbReference>
<comment type="similarity">
    <text evidence="1 12">Belongs to the methyltransferase TRM13 family.</text>
</comment>
<feature type="domain" description="CHHC U11-48K-type" evidence="13">
    <location>
        <begin position="57"/>
        <end position="84"/>
    </location>
</feature>
<dbReference type="InterPro" id="IPR022776">
    <property type="entry name" value="TRM13/UPF0224_CHHC_Znf_dom"/>
</dbReference>
<keyword evidence="5 12" id="KW-0819">tRNA processing</keyword>
<keyword evidence="6 12" id="KW-0479">Metal-binding</keyword>
<evidence type="ECO:0000313" key="14">
    <source>
        <dbReference type="Proteomes" id="UP000192223"/>
    </source>
</evidence>
<name>A0A1W4WH75_AGRPL</name>
<accession>A0A1W4WH75</accession>
<evidence type="ECO:0000256" key="12">
    <source>
        <dbReference type="RuleBase" id="RU367103"/>
    </source>
</evidence>
<reference evidence="15" key="1">
    <citation type="submission" date="2025-08" db="UniProtKB">
        <authorList>
            <consortium name="RefSeq"/>
        </authorList>
    </citation>
    <scope>IDENTIFICATION</scope>
    <source>
        <tissue evidence="15">Entire body</tissue>
    </source>
</reference>